<evidence type="ECO:0000313" key="2">
    <source>
        <dbReference type="Proteomes" id="UP001157418"/>
    </source>
</evidence>
<proteinExistence type="predicted"/>
<comment type="caution">
    <text evidence="1">The sequence shown here is derived from an EMBL/GenBank/DDBJ whole genome shotgun (WGS) entry which is preliminary data.</text>
</comment>
<evidence type="ECO:0000313" key="1">
    <source>
        <dbReference type="EMBL" id="CAH1426684.1"/>
    </source>
</evidence>
<dbReference type="Proteomes" id="UP001157418">
    <property type="component" value="Unassembled WGS sequence"/>
</dbReference>
<dbReference type="EMBL" id="CAKMRJ010002223">
    <property type="protein sequence ID" value="CAH1426684.1"/>
    <property type="molecule type" value="Genomic_DNA"/>
</dbReference>
<protein>
    <submittedName>
        <fullName evidence="1">Uncharacterized protein</fullName>
    </submittedName>
</protein>
<sequence>MIPIIDENVLGNFKMMARAQKFHEIKHLYVEHKTKTVPMNFPHHLMNSPSKRIERFIHLLVTEDPRVTVDDGIAYIKQILNMTIPGEKIEDVMDIG</sequence>
<organism evidence="1 2">
    <name type="scientific">Lactuca virosa</name>
    <dbReference type="NCBI Taxonomy" id="75947"/>
    <lineage>
        <taxon>Eukaryota</taxon>
        <taxon>Viridiplantae</taxon>
        <taxon>Streptophyta</taxon>
        <taxon>Embryophyta</taxon>
        <taxon>Tracheophyta</taxon>
        <taxon>Spermatophyta</taxon>
        <taxon>Magnoliopsida</taxon>
        <taxon>eudicotyledons</taxon>
        <taxon>Gunneridae</taxon>
        <taxon>Pentapetalae</taxon>
        <taxon>asterids</taxon>
        <taxon>campanulids</taxon>
        <taxon>Asterales</taxon>
        <taxon>Asteraceae</taxon>
        <taxon>Cichorioideae</taxon>
        <taxon>Cichorieae</taxon>
        <taxon>Lactucinae</taxon>
        <taxon>Lactuca</taxon>
    </lineage>
</organism>
<keyword evidence="2" id="KW-1185">Reference proteome</keyword>
<dbReference type="AlphaFoldDB" id="A0AAU9MFQ6"/>
<reference evidence="1 2" key="1">
    <citation type="submission" date="2022-01" db="EMBL/GenBank/DDBJ databases">
        <authorList>
            <person name="Xiong W."/>
            <person name="Schranz E."/>
        </authorList>
    </citation>
    <scope>NUCLEOTIDE SEQUENCE [LARGE SCALE GENOMIC DNA]</scope>
</reference>
<name>A0AAU9MFQ6_9ASTR</name>
<gene>
    <name evidence="1" type="ORF">LVIROSA_LOCUS13751</name>
</gene>
<accession>A0AAU9MFQ6</accession>